<evidence type="ECO:0000259" key="9">
    <source>
        <dbReference type="Pfam" id="PF13359"/>
    </source>
</evidence>
<dbReference type="GO" id="GO:0046872">
    <property type="term" value="F:metal ion binding"/>
    <property type="evidence" value="ECO:0007669"/>
    <property type="project" value="UniProtKB-KW"/>
</dbReference>
<evidence type="ECO:0000256" key="5">
    <source>
        <dbReference type="ARBA" id="ARBA00022723"/>
    </source>
</evidence>
<dbReference type="OrthoDB" id="1912480at2759"/>
<evidence type="ECO:0000313" key="10">
    <source>
        <dbReference type="EMBL" id="RWR91043.1"/>
    </source>
</evidence>
<evidence type="ECO:0000256" key="3">
    <source>
        <dbReference type="ARBA" id="ARBA00006958"/>
    </source>
</evidence>
<dbReference type="GO" id="GO:0005634">
    <property type="term" value="C:nucleus"/>
    <property type="evidence" value="ECO:0007669"/>
    <property type="project" value="UniProtKB-SubCell"/>
</dbReference>
<evidence type="ECO:0000256" key="4">
    <source>
        <dbReference type="ARBA" id="ARBA00022722"/>
    </source>
</evidence>
<feature type="domain" description="DDE Tnp4" evidence="9">
    <location>
        <begin position="272"/>
        <end position="414"/>
    </location>
</feature>
<name>A0A3S3QV66_9MAGN</name>
<keyword evidence="5" id="KW-0479">Metal-binding</keyword>
<sequence>MGCRLTRQISTRVLYFCCLSLCYQAKETKRVDTLHSYMETAEEDEEPMTEEMTATTKKKTKPKPEKKLPITEEELTNVFSLIASATSLSHTFLSQNDLLLLPSQTLTLESSIKSTALSLSSLLSLQTLNPPPLPPPPPRPSVSWFHRLFSSSDSDSDARFVESFHLSKPSFRLLLQTLSPSLQAPPELSLAAALFRLSHAAPYNSVARRFGIDSAAACRAFYQVCKAVVDRLSHLFDLSPDRLSRNFGLPHCFGVLGYSRFFTDLGVGNEGTVVVQGLVDSSGRFLDVSAGWPSWMTPEAIFRQSKLYSRVTEGKELLNGASFDLVGGHSISPYVLGDSCCPLLAWLLTPYPKSSEAKDDSHRLFNVAHGRGMELVNNAFGRVLARWRLLSTRWKQECLEIFPFVVVVGCLLHNFLIDCGEPVSEDIGDYAKEQRFPEFDGNEDESGKNARDALALLLNMYKRIYQHQNTPQQREGAKKQKETWNAPKRRHNLHSNPKPRSP</sequence>
<feature type="compositionally biased region" description="Acidic residues" evidence="8">
    <location>
        <begin position="40"/>
        <end position="49"/>
    </location>
</feature>
<reference evidence="10 11" key="1">
    <citation type="journal article" date="2019" name="Nat. Plants">
        <title>Stout camphor tree genome fills gaps in understanding of flowering plant genome evolution.</title>
        <authorList>
            <person name="Chaw S.M."/>
            <person name="Liu Y.C."/>
            <person name="Wu Y.W."/>
            <person name="Wang H.Y."/>
            <person name="Lin C.I."/>
            <person name="Wu C.S."/>
            <person name="Ke H.M."/>
            <person name="Chang L.Y."/>
            <person name="Hsu C.Y."/>
            <person name="Yang H.T."/>
            <person name="Sudianto E."/>
            <person name="Hsu M.H."/>
            <person name="Wu K.P."/>
            <person name="Wang L.N."/>
            <person name="Leebens-Mack J.H."/>
            <person name="Tsai I.J."/>
        </authorList>
    </citation>
    <scope>NUCLEOTIDE SEQUENCE [LARGE SCALE GENOMIC DNA]</scope>
    <source>
        <strain evidence="11">cv. Chaw 1501</strain>
        <tissue evidence="10">Young leaves</tissue>
    </source>
</reference>
<keyword evidence="7" id="KW-0539">Nucleus</keyword>
<dbReference type="GO" id="GO:0016787">
    <property type="term" value="F:hydrolase activity"/>
    <property type="evidence" value="ECO:0007669"/>
    <property type="project" value="UniProtKB-KW"/>
</dbReference>
<proteinExistence type="inferred from homology"/>
<comment type="caution">
    <text evidence="10">The sequence shown here is derived from an EMBL/GenBank/DDBJ whole genome shotgun (WGS) entry which is preliminary data.</text>
</comment>
<keyword evidence="11" id="KW-1185">Reference proteome</keyword>
<keyword evidence="6" id="KW-0378">Hydrolase</keyword>
<evidence type="ECO:0000313" key="11">
    <source>
        <dbReference type="Proteomes" id="UP000283530"/>
    </source>
</evidence>
<evidence type="ECO:0000256" key="8">
    <source>
        <dbReference type="SAM" id="MobiDB-lite"/>
    </source>
</evidence>
<keyword evidence="4" id="KW-0540">Nuclease</keyword>
<dbReference type="PANTHER" id="PTHR22930">
    <property type="match status" value="1"/>
</dbReference>
<dbReference type="AlphaFoldDB" id="A0A3S3QV66"/>
<comment type="subcellular location">
    <subcellularLocation>
        <location evidence="2">Nucleus</location>
    </subcellularLocation>
</comment>
<evidence type="ECO:0000256" key="7">
    <source>
        <dbReference type="ARBA" id="ARBA00023242"/>
    </source>
</evidence>
<organism evidence="10 11">
    <name type="scientific">Cinnamomum micranthum f. kanehirae</name>
    <dbReference type="NCBI Taxonomy" id="337451"/>
    <lineage>
        <taxon>Eukaryota</taxon>
        <taxon>Viridiplantae</taxon>
        <taxon>Streptophyta</taxon>
        <taxon>Embryophyta</taxon>
        <taxon>Tracheophyta</taxon>
        <taxon>Spermatophyta</taxon>
        <taxon>Magnoliopsida</taxon>
        <taxon>Magnoliidae</taxon>
        <taxon>Laurales</taxon>
        <taxon>Lauraceae</taxon>
        <taxon>Cinnamomum</taxon>
    </lineage>
</organism>
<dbReference type="Proteomes" id="UP000283530">
    <property type="component" value="Unassembled WGS sequence"/>
</dbReference>
<dbReference type="InterPro" id="IPR045249">
    <property type="entry name" value="HARBI1-like"/>
</dbReference>
<accession>A0A3S3QV66</accession>
<feature type="region of interest" description="Disordered" evidence="8">
    <location>
        <begin position="468"/>
        <end position="502"/>
    </location>
</feature>
<protein>
    <submittedName>
        <fullName evidence="10">Putative nuclease HARBI1</fullName>
    </submittedName>
</protein>
<dbReference type="EMBL" id="QPKB01000008">
    <property type="protein sequence ID" value="RWR91043.1"/>
    <property type="molecule type" value="Genomic_DNA"/>
</dbReference>
<gene>
    <name evidence="10" type="ORF">CKAN_02018000</name>
</gene>
<feature type="region of interest" description="Disordered" evidence="8">
    <location>
        <begin position="40"/>
        <end position="65"/>
    </location>
</feature>
<evidence type="ECO:0000256" key="2">
    <source>
        <dbReference type="ARBA" id="ARBA00004123"/>
    </source>
</evidence>
<comment type="similarity">
    <text evidence="3">Belongs to the HARBI1 family.</text>
</comment>
<dbReference type="Pfam" id="PF13359">
    <property type="entry name" value="DDE_Tnp_4"/>
    <property type="match status" value="1"/>
</dbReference>
<dbReference type="InterPro" id="IPR027806">
    <property type="entry name" value="HARBI1_dom"/>
</dbReference>
<dbReference type="GO" id="GO:0004518">
    <property type="term" value="F:nuclease activity"/>
    <property type="evidence" value="ECO:0007669"/>
    <property type="project" value="UniProtKB-KW"/>
</dbReference>
<evidence type="ECO:0000256" key="1">
    <source>
        <dbReference type="ARBA" id="ARBA00001968"/>
    </source>
</evidence>
<evidence type="ECO:0000256" key="6">
    <source>
        <dbReference type="ARBA" id="ARBA00022801"/>
    </source>
</evidence>
<comment type="cofactor">
    <cofactor evidence="1">
        <name>a divalent metal cation</name>
        <dbReference type="ChEBI" id="CHEBI:60240"/>
    </cofactor>
</comment>
<dbReference type="PANTHER" id="PTHR22930:SF242">
    <property type="entry name" value="LOW PROTEIN: NUCLEASE-LIKE PROTEIN"/>
    <property type="match status" value="1"/>
</dbReference>